<evidence type="ECO:0000256" key="2">
    <source>
        <dbReference type="ARBA" id="ARBA00023315"/>
    </source>
</evidence>
<dbReference type="RefSeq" id="WP_345520200.1">
    <property type="nucleotide sequence ID" value="NZ_BAAAXD010000056.1"/>
</dbReference>
<organism evidence="4 5">
    <name type="scientific">Streptomyces yanii</name>
    <dbReference type="NCBI Taxonomy" id="78510"/>
    <lineage>
        <taxon>Bacteria</taxon>
        <taxon>Bacillati</taxon>
        <taxon>Actinomycetota</taxon>
        <taxon>Actinomycetes</taxon>
        <taxon>Kitasatosporales</taxon>
        <taxon>Streptomycetaceae</taxon>
        <taxon>Streptomyces</taxon>
    </lineage>
</organism>
<dbReference type="PROSITE" id="PS51186">
    <property type="entry name" value="GNAT"/>
    <property type="match status" value="1"/>
</dbReference>
<dbReference type="EC" id="2.3.-.-" evidence="4"/>
<reference evidence="4 5" key="1">
    <citation type="submission" date="2024-09" db="EMBL/GenBank/DDBJ databases">
        <authorList>
            <person name="Sun Q."/>
            <person name="Mori K."/>
        </authorList>
    </citation>
    <scope>NUCLEOTIDE SEQUENCE [LARGE SCALE GENOMIC DNA]</scope>
    <source>
        <strain evidence="4 5">JCM 3331</strain>
    </source>
</reference>
<dbReference type="SUPFAM" id="SSF55729">
    <property type="entry name" value="Acyl-CoA N-acyltransferases (Nat)"/>
    <property type="match status" value="1"/>
</dbReference>
<evidence type="ECO:0000256" key="1">
    <source>
        <dbReference type="ARBA" id="ARBA00022679"/>
    </source>
</evidence>
<evidence type="ECO:0000313" key="5">
    <source>
        <dbReference type="Proteomes" id="UP001589710"/>
    </source>
</evidence>
<evidence type="ECO:0000259" key="3">
    <source>
        <dbReference type="PROSITE" id="PS51186"/>
    </source>
</evidence>
<dbReference type="Gene3D" id="3.40.630.30">
    <property type="match status" value="1"/>
</dbReference>
<name>A0ABV5R4N4_9ACTN</name>
<dbReference type="CDD" id="cd04301">
    <property type="entry name" value="NAT_SF"/>
    <property type="match status" value="1"/>
</dbReference>
<sequence>MDWRAVSPADVDALTELLGRDEEATVGRRESGPAEVRSMLAAPGLDLATRTWAALAPDGSLLGFAALHPAPQPGELRAQLVIAPCPDAPAVTAALLDRLDAWATHDLPTHDMSVTLYQLPGCQPHDQLLSRGWAVVHSSSRLTVALDSLGLPEHPASTAPTVRAVRAARNETDLRTVHSVLNEAFTGDPEHPHPDFEDFHHAQRRREGYNPDLWLLAELDSVPAGALIARDPVDRAWIAWFGVHPAHRRHGLGAQLLTTAFSLLHARGHRTVGVDVDTHNTGAMQAYTSAGMTLLGAADQWRRTYV</sequence>
<dbReference type="Pfam" id="PF00583">
    <property type="entry name" value="Acetyltransf_1"/>
    <property type="match status" value="1"/>
</dbReference>
<proteinExistence type="predicted"/>
<protein>
    <submittedName>
        <fullName evidence="4">GNAT family N-acetyltransferase</fullName>
        <ecNumber evidence="4">2.3.-.-</ecNumber>
    </submittedName>
</protein>
<dbReference type="InterPro" id="IPR016181">
    <property type="entry name" value="Acyl_CoA_acyltransferase"/>
</dbReference>
<dbReference type="GO" id="GO:0016746">
    <property type="term" value="F:acyltransferase activity"/>
    <property type="evidence" value="ECO:0007669"/>
    <property type="project" value="UniProtKB-KW"/>
</dbReference>
<keyword evidence="2 4" id="KW-0012">Acyltransferase</keyword>
<feature type="domain" description="N-acetyltransferase" evidence="3">
    <location>
        <begin position="160"/>
        <end position="306"/>
    </location>
</feature>
<dbReference type="InterPro" id="IPR000182">
    <property type="entry name" value="GNAT_dom"/>
</dbReference>
<dbReference type="InterPro" id="IPR050832">
    <property type="entry name" value="Bact_Acetyltransf"/>
</dbReference>
<dbReference type="PANTHER" id="PTHR43877">
    <property type="entry name" value="AMINOALKYLPHOSPHONATE N-ACETYLTRANSFERASE-RELATED-RELATED"/>
    <property type="match status" value="1"/>
</dbReference>
<keyword evidence="1 4" id="KW-0808">Transferase</keyword>
<comment type="caution">
    <text evidence="4">The sequence shown here is derived from an EMBL/GenBank/DDBJ whole genome shotgun (WGS) entry which is preliminary data.</text>
</comment>
<dbReference type="Proteomes" id="UP001589710">
    <property type="component" value="Unassembled WGS sequence"/>
</dbReference>
<accession>A0ABV5R4N4</accession>
<keyword evidence="5" id="KW-1185">Reference proteome</keyword>
<gene>
    <name evidence="4" type="ORF">ACFFTL_10815</name>
</gene>
<evidence type="ECO:0000313" key="4">
    <source>
        <dbReference type="EMBL" id="MFB9572801.1"/>
    </source>
</evidence>
<dbReference type="EMBL" id="JBHMCG010000052">
    <property type="protein sequence ID" value="MFB9572801.1"/>
    <property type="molecule type" value="Genomic_DNA"/>
</dbReference>